<dbReference type="GO" id="GO:0019239">
    <property type="term" value="F:deaminase activity"/>
    <property type="evidence" value="ECO:0007669"/>
    <property type="project" value="UniProtKB-ARBA"/>
</dbReference>
<dbReference type="AlphaFoldDB" id="K3W661"/>
<keyword evidence="2" id="KW-0378">Hydrolase</keyword>
<reference evidence="6" key="2">
    <citation type="submission" date="2010-04" db="EMBL/GenBank/DDBJ databases">
        <authorList>
            <person name="Buell R."/>
            <person name="Hamilton J."/>
            <person name="Hostetler J."/>
        </authorList>
    </citation>
    <scope>NUCLEOTIDE SEQUENCE [LARGE SCALE GENOMIC DNA]</scope>
    <source>
        <strain evidence="6">DAOM:BR144</strain>
    </source>
</reference>
<keyword evidence="1" id="KW-0479">Metal-binding</keyword>
<dbReference type="CDD" id="cd01298">
    <property type="entry name" value="ATZ_TRZ_like"/>
    <property type="match status" value="1"/>
</dbReference>
<feature type="domain" description="Amidohydrolase-related" evidence="4">
    <location>
        <begin position="70"/>
        <end position="397"/>
    </location>
</feature>
<reference evidence="5" key="3">
    <citation type="submission" date="2015-02" db="UniProtKB">
        <authorList>
            <consortium name="EnsemblProtists"/>
        </authorList>
    </citation>
    <scope>IDENTIFICATION</scope>
    <source>
        <strain evidence="5">DAOM BR144</strain>
    </source>
</reference>
<dbReference type="Pfam" id="PF01979">
    <property type="entry name" value="Amidohydro_1"/>
    <property type="match status" value="1"/>
</dbReference>
<organism evidence="5 6">
    <name type="scientific">Globisporangium ultimum (strain ATCC 200006 / CBS 805.95 / DAOM BR144)</name>
    <name type="common">Pythium ultimum</name>
    <dbReference type="NCBI Taxonomy" id="431595"/>
    <lineage>
        <taxon>Eukaryota</taxon>
        <taxon>Sar</taxon>
        <taxon>Stramenopiles</taxon>
        <taxon>Oomycota</taxon>
        <taxon>Peronosporomycetes</taxon>
        <taxon>Pythiales</taxon>
        <taxon>Pythiaceae</taxon>
        <taxon>Globisporangium</taxon>
    </lineage>
</organism>
<dbReference type="Proteomes" id="UP000019132">
    <property type="component" value="Unassembled WGS sequence"/>
</dbReference>
<name>K3W661_GLOUD</name>
<dbReference type="GO" id="GO:0016814">
    <property type="term" value="F:hydrolase activity, acting on carbon-nitrogen (but not peptide) bonds, in cyclic amidines"/>
    <property type="evidence" value="ECO:0007669"/>
    <property type="project" value="UniProtKB-ARBA"/>
</dbReference>
<dbReference type="NCBIfam" id="NF006549">
    <property type="entry name" value="PRK09045.1"/>
    <property type="match status" value="1"/>
</dbReference>
<keyword evidence="3" id="KW-0862">Zinc</keyword>
<dbReference type="HOGENOM" id="CLU_012358_2_0_1"/>
<evidence type="ECO:0000313" key="6">
    <source>
        <dbReference type="Proteomes" id="UP000019132"/>
    </source>
</evidence>
<dbReference type="InParanoid" id="K3W661"/>
<dbReference type="STRING" id="431595.K3W661"/>
<protein>
    <recommendedName>
        <fullName evidence="4">Amidohydrolase-related domain-containing protein</fullName>
    </recommendedName>
</protein>
<dbReference type="InterPro" id="IPR011059">
    <property type="entry name" value="Metal-dep_hydrolase_composite"/>
</dbReference>
<dbReference type="InterPro" id="IPR032466">
    <property type="entry name" value="Metal_Hydrolase"/>
</dbReference>
<accession>K3W661</accession>
<evidence type="ECO:0000259" key="4">
    <source>
        <dbReference type="Pfam" id="PF01979"/>
    </source>
</evidence>
<dbReference type="InterPro" id="IPR050287">
    <property type="entry name" value="MTA/SAH_deaminase"/>
</dbReference>
<keyword evidence="6" id="KW-1185">Reference proteome</keyword>
<dbReference type="SUPFAM" id="SSF51556">
    <property type="entry name" value="Metallo-dependent hydrolases"/>
    <property type="match status" value="1"/>
</dbReference>
<dbReference type="GO" id="GO:0046872">
    <property type="term" value="F:metal ion binding"/>
    <property type="evidence" value="ECO:0007669"/>
    <property type="project" value="UniProtKB-KW"/>
</dbReference>
<evidence type="ECO:0000313" key="5">
    <source>
        <dbReference type="EnsemblProtists" id="PYU1_T000452"/>
    </source>
</evidence>
<dbReference type="SUPFAM" id="SSF51338">
    <property type="entry name" value="Composite domain of metallo-dependent hydrolases"/>
    <property type="match status" value="1"/>
</dbReference>
<evidence type="ECO:0000256" key="3">
    <source>
        <dbReference type="ARBA" id="ARBA00022833"/>
    </source>
</evidence>
<dbReference type="EMBL" id="GL376636">
    <property type="status" value="NOT_ANNOTATED_CDS"/>
    <property type="molecule type" value="Genomic_DNA"/>
</dbReference>
<dbReference type="eggNOG" id="KOG3968">
    <property type="taxonomic scope" value="Eukaryota"/>
</dbReference>
<dbReference type="OMA" id="VGAHMIL"/>
<evidence type="ECO:0000256" key="2">
    <source>
        <dbReference type="ARBA" id="ARBA00022801"/>
    </source>
</evidence>
<dbReference type="EnsemblProtists" id="PYU1_T000452">
    <property type="protein sequence ID" value="PYU1_T000452"/>
    <property type="gene ID" value="PYU1_G000452"/>
</dbReference>
<reference evidence="6" key="1">
    <citation type="journal article" date="2010" name="Genome Biol.">
        <title>Genome sequence of the necrotrophic plant pathogen Pythium ultimum reveals original pathogenicity mechanisms and effector repertoire.</title>
        <authorList>
            <person name="Levesque C.A."/>
            <person name="Brouwer H."/>
            <person name="Cano L."/>
            <person name="Hamilton J.P."/>
            <person name="Holt C."/>
            <person name="Huitema E."/>
            <person name="Raffaele S."/>
            <person name="Robideau G.P."/>
            <person name="Thines M."/>
            <person name="Win J."/>
            <person name="Zerillo M.M."/>
            <person name="Beakes G.W."/>
            <person name="Boore J.L."/>
            <person name="Busam D."/>
            <person name="Dumas B."/>
            <person name="Ferriera S."/>
            <person name="Fuerstenberg S.I."/>
            <person name="Gachon C.M."/>
            <person name="Gaulin E."/>
            <person name="Govers F."/>
            <person name="Grenville-Briggs L."/>
            <person name="Horner N."/>
            <person name="Hostetler J."/>
            <person name="Jiang R.H."/>
            <person name="Johnson J."/>
            <person name="Krajaejun T."/>
            <person name="Lin H."/>
            <person name="Meijer H.J."/>
            <person name="Moore B."/>
            <person name="Morris P."/>
            <person name="Phuntmart V."/>
            <person name="Puiu D."/>
            <person name="Shetty J."/>
            <person name="Stajich J.E."/>
            <person name="Tripathy S."/>
            <person name="Wawra S."/>
            <person name="van West P."/>
            <person name="Whitty B.R."/>
            <person name="Coutinho P.M."/>
            <person name="Henrissat B."/>
            <person name="Martin F."/>
            <person name="Thomas P.D."/>
            <person name="Tyler B.M."/>
            <person name="De Vries R.P."/>
            <person name="Kamoun S."/>
            <person name="Yandell M."/>
            <person name="Tisserat N."/>
            <person name="Buell C.R."/>
        </authorList>
    </citation>
    <scope>NUCLEOTIDE SEQUENCE</scope>
    <source>
        <strain evidence="6">DAOM:BR144</strain>
    </source>
</reference>
<proteinExistence type="predicted"/>
<dbReference type="FunFam" id="3.20.20.140:FF:000014">
    <property type="entry name" value="5-methylthioadenosine/S-adenosylhomocysteine deaminase"/>
    <property type="match status" value="1"/>
</dbReference>
<dbReference type="VEuPathDB" id="FungiDB:PYU1_G000452"/>
<dbReference type="Gene3D" id="3.20.20.140">
    <property type="entry name" value="Metal-dependent hydrolases"/>
    <property type="match status" value="1"/>
</dbReference>
<dbReference type="InterPro" id="IPR006680">
    <property type="entry name" value="Amidohydro-rel"/>
</dbReference>
<sequence length="465" mass="50778">MAVGDSADGSKSPADAVITAAYVVPVVPKDVVLRDHAVVVHNGRVVAVLPQAEAQSKYIALQLAQLGDQILLPGLVNAHSHAGMTLLRGFSDDKPLHQWLGEDIWPAESQFVNPVFVRDGVLLAAAEMIRSGTTCMNDMYFFPDETCEVLERVGLRGVVGQIVLDVPSSYASSASEYFEKARAALEKYKTHELISLTVAPHAPYMVGENSLLQSEALSQEYNVPIHIHMHETLAECQDSEHQSKSSMNCCHRSEEHLRPLANFKRLGLLSDRLVCVHMTQLTEEEIDSIASATSHVVHCPSSNLKLASGICPVSALLKRNVNVAIGTDSAASNNRLDMFAEMRLAALLAKVNSMESASVSAATALQMATLNGAKALGLESEIGSLEVGKRADLIAIACGSTEMMPLYSAISHLLKHLLHLSGWLKLLRVLEDRNLLTIDINELKQVTLDWQHRVDGFQRNRHQQH</sequence>
<dbReference type="PANTHER" id="PTHR43794">
    <property type="entry name" value="AMINOHYDROLASE SSNA-RELATED"/>
    <property type="match status" value="1"/>
</dbReference>
<dbReference type="Gene3D" id="2.30.40.10">
    <property type="entry name" value="Urease, subunit C, domain 1"/>
    <property type="match status" value="1"/>
</dbReference>
<evidence type="ECO:0000256" key="1">
    <source>
        <dbReference type="ARBA" id="ARBA00022723"/>
    </source>
</evidence>
<dbReference type="PANTHER" id="PTHR43794:SF11">
    <property type="entry name" value="AMIDOHYDROLASE-RELATED DOMAIN-CONTAINING PROTEIN"/>
    <property type="match status" value="1"/>
</dbReference>